<dbReference type="Gene3D" id="3.30.1240.10">
    <property type="match status" value="1"/>
</dbReference>
<dbReference type="PANTHER" id="PTHR10000">
    <property type="entry name" value="PHOSPHOSERINE PHOSPHATASE"/>
    <property type="match status" value="1"/>
</dbReference>
<reference evidence="1" key="1">
    <citation type="submission" date="2023-05" db="EMBL/GenBank/DDBJ databases">
        <title>Cataloging the Phylogenetic Diversity of Human Bladder Bacteria.</title>
        <authorList>
            <person name="Du J."/>
        </authorList>
    </citation>
    <scope>NUCLEOTIDE SEQUENCE</scope>
    <source>
        <strain evidence="1">UMB1231</strain>
    </source>
</reference>
<dbReference type="SUPFAM" id="SSF56784">
    <property type="entry name" value="HAD-like"/>
    <property type="match status" value="1"/>
</dbReference>
<gene>
    <name evidence="1" type="ORF">QP433_00700</name>
</gene>
<dbReference type="SFLD" id="SFLDG01144">
    <property type="entry name" value="C2.B.4:_PGP_Like"/>
    <property type="match status" value="1"/>
</dbReference>
<dbReference type="Pfam" id="PF08282">
    <property type="entry name" value="Hydrolase_3"/>
    <property type="match status" value="1"/>
</dbReference>
<dbReference type="EC" id="3.1.3.-" evidence="1"/>
<dbReference type="InterPro" id="IPR000150">
    <property type="entry name" value="Cof"/>
</dbReference>
<organism evidence="1 2">
    <name type="scientific">Facklamia hominis</name>
    <dbReference type="NCBI Taxonomy" id="178214"/>
    <lineage>
        <taxon>Bacteria</taxon>
        <taxon>Bacillati</taxon>
        <taxon>Bacillota</taxon>
        <taxon>Bacilli</taxon>
        <taxon>Lactobacillales</taxon>
        <taxon>Aerococcaceae</taxon>
        <taxon>Facklamia</taxon>
    </lineage>
</organism>
<dbReference type="PROSITE" id="PS01229">
    <property type="entry name" value="COF_2"/>
    <property type="match status" value="1"/>
</dbReference>
<dbReference type="GO" id="GO:0005829">
    <property type="term" value="C:cytosol"/>
    <property type="evidence" value="ECO:0007669"/>
    <property type="project" value="TreeGrafter"/>
</dbReference>
<dbReference type="AlphaFoldDB" id="A0AAJ1Q439"/>
<dbReference type="EMBL" id="JASOOE010000001">
    <property type="protein sequence ID" value="MDK7186497.1"/>
    <property type="molecule type" value="Genomic_DNA"/>
</dbReference>
<dbReference type="GO" id="GO:0016791">
    <property type="term" value="F:phosphatase activity"/>
    <property type="evidence" value="ECO:0007669"/>
    <property type="project" value="TreeGrafter"/>
</dbReference>
<dbReference type="Proteomes" id="UP001229251">
    <property type="component" value="Unassembled WGS sequence"/>
</dbReference>
<keyword evidence="1" id="KW-0378">Hydrolase</keyword>
<dbReference type="RefSeq" id="WP_285065161.1">
    <property type="nucleotide sequence ID" value="NZ_JASOOE010000001.1"/>
</dbReference>
<accession>A0AAJ1Q439</accession>
<dbReference type="InterPro" id="IPR023214">
    <property type="entry name" value="HAD_sf"/>
</dbReference>
<sequence>MIKLVAIDLDGTLLNDQKALDLENIKAIQRVKSLGIKVVICTGRPLFTAKPIIDLLGPVASEDYLIIYNGAVLYRLDQKKLIYQKDLSMSDLKFFKQLMDELDMPLNALTLDTIYESPKIIPGRPNLYKKAFPNAPFEKKNFDDFSEDQIFLKFVVTAEASFLKQQMARIPRHLWDDYSICLSHPFQLEVMAKETSKSQTLKRLGDYLSISMKEVLALGDQLNDMDLLQVAGIGVAMENADDRLKEIADFVTKSNNQAGVAYALDHFI</sequence>
<dbReference type="InterPro" id="IPR036412">
    <property type="entry name" value="HAD-like_sf"/>
</dbReference>
<dbReference type="PANTHER" id="PTHR10000:SF8">
    <property type="entry name" value="HAD SUPERFAMILY HYDROLASE-LIKE, TYPE 3"/>
    <property type="match status" value="1"/>
</dbReference>
<evidence type="ECO:0000313" key="1">
    <source>
        <dbReference type="EMBL" id="MDK7186497.1"/>
    </source>
</evidence>
<dbReference type="SFLD" id="SFLDS00003">
    <property type="entry name" value="Haloacid_Dehalogenase"/>
    <property type="match status" value="1"/>
</dbReference>
<dbReference type="InterPro" id="IPR006379">
    <property type="entry name" value="HAD-SF_hydro_IIB"/>
</dbReference>
<comment type="caution">
    <text evidence="1">The sequence shown here is derived from an EMBL/GenBank/DDBJ whole genome shotgun (WGS) entry which is preliminary data.</text>
</comment>
<proteinExistence type="predicted"/>
<name>A0AAJ1Q439_9LACT</name>
<dbReference type="Gene3D" id="3.40.50.1000">
    <property type="entry name" value="HAD superfamily/HAD-like"/>
    <property type="match status" value="1"/>
</dbReference>
<evidence type="ECO:0000313" key="2">
    <source>
        <dbReference type="Proteomes" id="UP001229251"/>
    </source>
</evidence>
<protein>
    <submittedName>
        <fullName evidence="1">Cof-type HAD-IIB family hydrolase</fullName>
        <ecNumber evidence="1">3.1.3.-</ecNumber>
    </submittedName>
</protein>
<dbReference type="GO" id="GO:0000287">
    <property type="term" value="F:magnesium ion binding"/>
    <property type="evidence" value="ECO:0007669"/>
    <property type="project" value="TreeGrafter"/>
</dbReference>
<dbReference type="SFLD" id="SFLDG01140">
    <property type="entry name" value="C2.B:_Phosphomannomutase_and_P"/>
    <property type="match status" value="1"/>
</dbReference>
<dbReference type="NCBIfam" id="TIGR00099">
    <property type="entry name" value="Cof-subfamily"/>
    <property type="match status" value="1"/>
</dbReference>
<dbReference type="NCBIfam" id="TIGR01484">
    <property type="entry name" value="HAD-SF-IIB"/>
    <property type="match status" value="1"/>
</dbReference>
<dbReference type="CDD" id="cd07516">
    <property type="entry name" value="HAD_Pase"/>
    <property type="match status" value="1"/>
</dbReference>
<dbReference type="PROSITE" id="PS01228">
    <property type="entry name" value="COF_1"/>
    <property type="match status" value="1"/>
</dbReference>